<evidence type="ECO:0000313" key="13">
    <source>
        <dbReference type="RefSeq" id="XP_060057135.1"/>
    </source>
</evidence>
<dbReference type="PROSITE" id="PS00350">
    <property type="entry name" value="MADS_BOX_1"/>
    <property type="match status" value="1"/>
</dbReference>
<keyword evidence="9" id="KW-0539">Nucleus</keyword>
<keyword evidence="2" id="KW-0217">Developmental protein</keyword>
<sequence>MGRKKIQITRIMDERNRQVTFTKRKFGLMKKAYELSVLCDCEIALIIFNSTNKLFQYASTDMDKVLLKYTEYNEPHESRTNSDIVETLRKKGLNGCDSPDPDADDSVGHSPESEDKYRKINEDIDLMISRQRLCTVPPPNFEMPVSIPVSSHNSLVYSNPVSSLGNPNLLPLAHPSLQRNSMSPGVTHRPPSAGNTGGLMGGDLTPGAGTSAGNGYGNPRNSPGLLVSPGNLNKNMQAKSPPPMNLGMNNRKPDLRVLIPPGSKNTMPSVNQRINNSQSAQSLATPVVSVATPTLPGQGMGGYPSAISTTYGTEYSLSSADLSSLSGFNTASALHLGSVTGWQQQHLHNMPPSALSQLGACTSTHLSQSSNLSLPSTQSLNIKSEPVSPPRDRTTTPSRYPQHTRHEAGRSPVDSLSSCSSSYDGSDREDHRNEFHSPIGLTRPSPDERESPSVKRMRLSEGWAT</sequence>
<dbReference type="InterPro" id="IPR022102">
    <property type="entry name" value="HJURP_C"/>
</dbReference>
<feature type="region of interest" description="Disordered" evidence="10">
    <location>
        <begin position="91"/>
        <end position="116"/>
    </location>
</feature>
<accession>A0ABM3Y7U1</accession>
<dbReference type="Pfam" id="PF00319">
    <property type="entry name" value="SRF-TF"/>
    <property type="match status" value="1"/>
</dbReference>
<evidence type="ECO:0000256" key="3">
    <source>
        <dbReference type="ARBA" id="ARBA00022553"/>
    </source>
</evidence>
<dbReference type="GeneID" id="103109846"/>
<dbReference type="InterPro" id="IPR033896">
    <property type="entry name" value="MEF2-like_N"/>
</dbReference>
<feature type="compositionally biased region" description="Low complexity" evidence="10">
    <location>
        <begin position="411"/>
        <end position="424"/>
    </location>
</feature>
<keyword evidence="12" id="KW-1185">Reference proteome</keyword>
<name>A0ABM3Y7U1_ERIEU</name>
<dbReference type="Pfam" id="PF12347">
    <property type="entry name" value="HJURP_C"/>
    <property type="match status" value="1"/>
</dbReference>
<keyword evidence="4" id="KW-0221">Differentiation</keyword>
<feature type="compositionally biased region" description="Basic and acidic residues" evidence="10">
    <location>
        <begin position="425"/>
        <end position="435"/>
    </location>
</feature>
<dbReference type="InterPro" id="IPR002100">
    <property type="entry name" value="TF_MADSbox"/>
</dbReference>
<evidence type="ECO:0000256" key="10">
    <source>
        <dbReference type="SAM" id="MobiDB-lite"/>
    </source>
</evidence>
<evidence type="ECO:0000259" key="11">
    <source>
        <dbReference type="PROSITE" id="PS50066"/>
    </source>
</evidence>
<dbReference type="PANTHER" id="PTHR11945">
    <property type="entry name" value="MADS BOX PROTEIN"/>
    <property type="match status" value="1"/>
</dbReference>
<evidence type="ECO:0000313" key="12">
    <source>
        <dbReference type="Proteomes" id="UP001652624"/>
    </source>
</evidence>
<evidence type="ECO:0000256" key="1">
    <source>
        <dbReference type="ARBA" id="ARBA00004123"/>
    </source>
</evidence>
<keyword evidence="6" id="KW-0238">DNA-binding</keyword>
<dbReference type="SUPFAM" id="SSF55455">
    <property type="entry name" value="SRF-like"/>
    <property type="match status" value="1"/>
</dbReference>
<keyword evidence="5" id="KW-0805">Transcription regulation</keyword>
<dbReference type="Proteomes" id="UP001652624">
    <property type="component" value="Chromosome 11"/>
</dbReference>
<proteinExistence type="predicted"/>
<keyword evidence="8" id="KW-0804">Transcription</keyword>
<evidence type="ECO:0000256" key="6">
    <source>
        <dbReference type="ARBA" id="ARBA00023125"/>
    </source>
</evidence>
<keyword evidence="7" id="KW-0010">Activator</keyword>
<evidence type="ECO:0000256" key="2">
    <source>
        <dbReference type="ARBA" id="ARBA00022473"/>
    </source>
</evidence>
<dbReference type="RefSeq" id="XP_060057135.1">
    <property type="nucleotide sequence ID" value="XM_060201152.1"/>
</dbReference>
<dbReference type="InterPro" id="IPR036879">
    <property type="entry name" value="TF_MADSbox_sf"/>
</dbReference>
<evidence type="ECO:0000256" key="9">
    <source>
        <dbReference type="ARBA" id="ARBA00023242"/>
    </source>
</evidence>
<dbReference type="PROSITE" id="PS50066">
    <property type="entry name" value="MADS_BOX_2"/>
    <property type="match status" value="1"/>
</dbReference>
<evidence type="ECO:0000256" key="8">
    <source>
        <dbReference type="ARBA" id="ARBA00023163"/>
    </source>
</evidence>
<feature type="domain" description="MADS-box" evidence="11">
    <location>
        <begin position="1"/>
        <end position="61"/>
    </location>
</feature>
<keyword evidence="3" id="KW-0597">Phosphoprotein</keyword>
<evidence type="ECO:0000256" key="5">
    <source>
        <dbReference type="ARBA" id="ARBA00023015"/>
    </source>
</evidence>
<protein>
    <submittedName>
        <fullName evidence="13">Myocyte-specific enhancer factor 2C isoform X3</fullName>
    </submittedName>
</protein>
<dbReference type="SMART" id="SM00432">
    <property type="entry name" value="MADS"/>
    <property type="match status" value="1"/>
</dbReference>
<reference evidence="13" key="1">
    <citation type="submission" date="2025-08" db="UniProtKB">
        <authorList>
            <consortium name="RefSeq"/>
        </authorList>
    </citation>
    <scope>IDENTIFICATION</scope>
</reference>
<gene>
    <name evidence="13" type="primary">MEF2C</name>
</gene>
<dbReference type="Gene3D" id="3.40.1810.10">
    <property type="entry name" value="Transcription factor, MADS-box"/>
    <property type="match status" value="1"/>
</dbReference>
<organism evidence="12 13">
    <name type="scientific">Erinaceus europaeus</name>
    <name type="common">Western European hedgehog</name>
    <dbReference type="NCBI Taxonomy" id="9365"/>
    <lineage>
        <taxon>Eukaryota</taxon>
        <taxon>Metazoa</taxon>
        <taxon>Chordata</taxon>
        <taxon>Craniata</taxon>
        <taxon>Vertebrata</taxon>
        <taxon>Euteleostomi</taxon>
        <taxon>Mammalia</taxon>
        <taxon>Eutheria</taxon>
        <taxon>Laurasiatheria</taxon>
        <taxon>Eulipotyphla</taxon>
        <taxon>Erinaceidae</taxon>
        <taxon>Erinaceinae</taxon>
        <taxon>Erinaceus</taxon>
    </lineage>
</organism>
<feature type="region of interest" description="Disordered" evidence="10">
    <location>
        <begin position="367"/>
        <end position="465"/>
    </location>
</feature>
<dbReference type="CDD" id="cd00265">
    <property type="entry name" value="MADS_MEF2_like"/>
    <property type="match status" value="1"/>
</dbReference>
<evidence type="ECO:0000256" key="7">
    <source>
        <dbReference type="ARBA" id="ARBA00023159"/>
    </source>
</evidence>
<evidence type="ECO:0000256" key="4">
    <source>
        <dbReference type="ARBA" id="ARBA00022782"/>
    </source>
</evidence>
<dbReference type="PANTHER" id="PTHR11945:SF534">
    <property type="entry name" value="MYOCYTE-SPECIFIC ENHANCER FACTOR 2"/>
    <property type="match status" value="1"/>
</dbReference>
<feature type="region of interest" description="Disordered" evidence="10">
    <location>
        <begin position="180"/>
        <end position="223"/>
    </location>
</feature>
<dbReference type="PRINTS" id="PR00404">
    <property type="entry name" value="MADSDOMAIN"/>
</dbReference>
<feature type="compositionally biased region" description="Polar residues" evidence="10">
    <location>
        <begin position="367"/>
        <end position="382"/>
    </location>
</feature>
<comment type="subcellular location">
    <subcellularLocation>
        <location evidence="1">Nucleus</location>
    </subcellularLocation>
</comment>